<dbReference type="GO" id="GO:0005886">
    <property type="term" value="C:plasma membrane"/>
    <property type="evidence" value="ECO:0007669"/>
    <property type="project" value="UniProtKB-SubCell"/>
</dbReference>
<keyword evidence="5 6" id="KW-0472">Membrane</keyword>
<name>A0A6L7GH19_9SPHN</name>
<dbReference type="Gene3D" id="1.20.81.30">
    <property type="entry name" value="Type II secretion system (T2SS), domain F"/>
    <property type="match status" value="1"/>
</dbReference>
<evidence type="ECO:0000256" key="6">
    <source>
        <dbReference type="SAM" id="Phobius"/>
    </source>
</evidence>
<gene>
    <name evidence="8" type="ORF">GRI44_08385</name>
</gene>
<dbReference type="OrthoDB" id="9803381at2"/>
<comment type="caution">
    <text evidence="8">The sequence shown here is derived from an EMBL/GenBank/DDBJ whole genome shotgun (WGS) entry which is preliminary data.</text>
</comment>
<keyword evidence="2" id="KW-1003">Cell membrane</keyword>
<feature type="transmembrane region" description="Helical" evidence="6">
    <location>
        <begin position="123"/>
        <end position="151"/>
    </location>
</feature>
<reference evidence="8 9" key="1">
    <citation type="submission" date="2019-12" db="EMBL/GenBank/DDBJ databases">
        <title>Genomic-based taxomic classification of the family Erythrobacteraceae.</title>
        <authorList>
            <person name="Xu L."/>
        </authorList>
    </citation>
    <scope>NUCLEOTIDE SEQUENCE [LARGE SCALE GENOMIC DNA]</scope>
    <source>
        <strain evidence="8 9">KCTC 52259</strain>
    </source>
</reference>
<keyword evidence="9" id="KW-1185">Reference proteome</keyword>
<evidence type="ECO:0000256" key="5">
    <source>
        <dbReference type="ARBA" id="ARBA00023136"/>
    </source>
</evidence>
<dbReference type="RefSeq" id="WP_160601384.1">
    <property type="nucleotide sequence ID" value="NZ_WTYU01000002.1"/>
</dbReference>
<feature type="transmembrane region" description="Helical" evidence="6">
    <location>
        <begin position="6"/>
        <end position="30"/>
    </location>
</feature>
<keyword evidence="3 6" id="KW-0812">Transmembrane</keyword>
<feature type="transmembrane region" description="Helical" evidence="6">
    <location>
        <begin position="98"/>
        <end position="117"/>
    </location>
</feature>
<evidence type="ECO:0000256" key="4">
    <source>
        <dbReference type="ARBA" id="ARBA00022989"/>
    </source>
</evidence>
<proteinExistence type="predicted"/>
<dbReference type="InterPro" id="IPR018076">
    <property type="entry name" value="T2SS_GspF_dom"/>
</dbReference>
<sequence>MFDLILRLSVLLAVFASVFIVSQIVLGAAWQSRSRVAAVNLRLQLIKRGSDRAAIAAQLRKNAPSDFSRYPSLIARPLRALQAALFASAVSFTLGQMLFWMAFALALLSVGMMIFISLSGGTITAGVIILVVALAASVAVGLPIVIINIFAQRRRKKMEQQFPVALDIFVRALRSGHPVAGAINLLTNEMEDPIGSEFGIVSDEISYGAELTDSLEAMADRWDMEDIRMFVVSLAVQSETGGNLAEILENLSGIIRSRASLFMKVRALSSEGRMTGWILTVLPIITFVSMFLINPGFYTDVARDSIFIIGFPSLMIIYFIGVFWIRKLVDIKV</sequence>
<dbReference type="Pfam" id="PF00482">
    <property type="entry name" value="T2SSF"/>
    <property type="match status" value="1"/>
</dbReference>
<dbReference type="AlphaFoldDB" id="A0A6L7GH19"/>
<dbReference type="Proteomes" id="UP000473531">
    <property type="component" value="Unassembled WGS sequence"/>
</dbReference>
<feature type="domain" description="Type II secretion system protein GspF" evidence="7">
    <location>
        <begin position="166"/>
        <end position="290"/>
    </location>
</feature>
<organism evidence="8 9">
    <name type="scientific">Allopontixanthobacter confluentis</name>
    <dbReference type="NCBI Taxonomy" id="1849021"/>
    <lineage>
        <taxon>Bacteria</taxon>
        <taxon>Pseudomonadati</taxon>
        <taxon>Pseudomonadota</taxon>
        <taxon>Alphaproteobacteria</taxon>
        <taxon>Sphingomonadales</taxon>
        <taxon>Erythrobacteraceae</taxon>
        <taxon>Allopontixanthobacter</taxon>
    </lineage>
</organism>
<comment type="subcellular location">
    <subcellularLocation>
        <location evidence="1">Cell membrane</location>
        <topology evidence="1">Multi-pass membrane protein</topology>
    </subcellularLocation>
</comment>
<protein>
    <submittedName>
        <fullName evidence="8">Secretion system protein</fullName>
    </submittedName>
</protein>
<evidence type="ECO:0000313" key="8">
    <source>
        <dbReference type="EMBL" id="MXP14766.1"/>
    </source>
</evidence>
<evidence type="ECO:0000259" key="7">
    <source>
        <dbReference type="Pfam" id="PF00482"/>
    </source>
</evidence>
<dbReference type="PANTHER" id="PTHR35007">
    <property type="entry name" value="INTEGRAL MEMBRANE PROTEIN-RELATED"/>
    <property type="match status" value="1"/>
</dbReference>
<dbReference type="PANTHER" id="PTHR35007:SF1">
    <property type="entry name" value="PILUS ASSEMBLY PROTEIN"/>
    <property type="match status" value="1"/>
</dbReference>
<dbReference type="InterPro" id="IPR042094">
    <property type="entry name" value="T2SS_GspF_sf"/>
</dbReference>
<keyword evidence="4 6" id="KW-1133">Transmembrane helix</keyword>
<evidence type="ECO:0000256" key="3">
    <source>
        <dbReference type="ARBA" id="ARBA00022692"/>
    </source>
</evidence>
<evidence type="ECO:0000256" key="2">
    <source>
        <dbReference type="ARBA" id="ARBA00022475"/>
    </source>
</evidence>
<dbReference type="EMBL" id="WTYU01000002">
    <property type="protein sequence ID" value="MXP14766.1"/>
    <property type="molecule type" value="Genomic_DNA"/>
</dbReference>
<feature type="transmembrane region" description="Helical" evidence="6">
    <location>
        <begin position="274"/>
        <end position="293"/>
    </location>
</feature>
<evidence type="ECO:0000256" key="1">
    <source>
        <dbReference type="ARBA" id="ARBA00004651"/>
    </source>
</evidence>
<feature type="transmembrane region" description="Helical" evidence="6">
    <location>
        <begin position="305"/>
        <end position="325"/>
    </location>
</feature>
<accession>A0A6L7GH19</accession>
<evidence type="ECO:0000313" key="9">
    <source>
        <dbReference type="Proteomes" id="UP000473531"/>
    </source>
</evidence>